<feature type="region of interest" description="Disordered" evidence="4">
    <location>
        <begin position="166"/>
        <end position="352"/>
    </location>
</feature>
<evidence type="ECO:0000256" key="1">
    <source>
        <dbReference type="ARBA" id="ARBA00004123"/>
    </source>
</evidence>
<dbReference type="GO" id="GO:0005634">
    <property type="term" value="C:nucleus"/>
    <property type="evidence" value="ECO:0007669"/>
    <property type="project" value="UniProtKB-SubCell"/>
</dbReference>
<feature type="compositionally biased region" description="Basic and acidic residues" evidence="4">
    <location>
        <begin position="415"/>
        <end position="431"/>
    </location>
</feature>
<feature type="compositionally biased region" description="Basic and acidic residues" evidence="4">
    <location>
        <begin position="184"/>
        <end position="216"/>
    </location>
</feature>
<dbReference type="PANTHER" id="PTHR46159:SF6">
    <property type="entry name" value="OS12G0605300 PROTEIN"/>
    <property type="match status" value="1"/>
</dbReference>
<keyword evidence="3" id="KW-0539">Nucleus</keyword>
<dbReference type="Proteomes" id="UP000054558">
    <property type="component" value="Unassembled WGS sequence"/>
</dbReference>
<evidence type="ECO:0000259" key="5">
    <source>
        <dbReference type="PROSITE" id="PS51634"/>
    </source>
</evidence>
<feature type="domain" description="CRC" evidence="5">
    <location>
        <begin position="1212"/>
        <end position="1332"/>
    </location>
</feature>
<dbReference type="PANTHER" id="PTHR46159">
    <property type="entry name" value="PROTEIN TESMIN/TSO1-LIKE CXC 2"/>
    <property type="match status" value="1"/>
</dbReference>
<evidence type="ECO:0000313" key="7">
    <source>
        <dbReference type="Proteomes" id="UP000054558"/>
    </source>
</evidence>
<feature type="region of interest" description="Disordered" evidence="4">
    <location>
        <begin position="1269"/>
        <end position="1292"/>
    </location>
</feature>
<comment type="similarity">
    <text evidence="2">Belongs to the lin-54 family.</text>
</comment>
<dbReference type="InterPro" id="IPR005172">
    <property type="entry name" value="CRC"/>
</dbReference>
<evidence type="ECO:0000256" key="3">
    <source>
        <dbReference type="ARBA" id="ARBA00023242"/>
    </source>
</evidence>
<dbReference type="OMA" id="AMERTTW"/>
<feature type="compositionally biased region" description="Low complexity" evidence="4">
    <location>
        <begin position="1417"/>
        <end position="1440"/>
    </location>
</feature>
<dbReference type="EMBL" id="DF237593">
    <property type="protein sequence ID" value="GAQ90475.1"/>
    <property type="molecule type" value="Genomic_DNA"/>
</dbReference>
<accession>A0A1Y1IHW6</accession>
<dbReference type="InterPro" id="IPR044522">
    <property type="entry name" value="TSO1-like"/>
</dbReference>
<feature type="compositionally biased region" description="Basic and acidic residues" evidence="4">
    <location>
        <begin position="549"/>
        <end position="568"/>
    </location>
</feature>
<feature type="compositionally biased region" description="Polar residues" evidence="4">
    <location>
        <begin position="1571"/>
        <end position="1606"/>
    </location>
</feature>
<feature type="compositionally biased region" description="Gly residues" evidence="4">
    <location>
        <begin position="1614"/>
        <end position="1625"/>
    </location>
</feature>
<feature type="region of interest" description="Disordered" evidence="4">
    <location>
        <begin position="912"/>
        <end position="947"/>
    </location>
</feature>
<feature type="compositionally biased region" description="Basic and acidic residues" evidence="4">
    <location>
        <begin position="863"/>
        <end position="874"/>
    </location>
</feature>
<organism evidence="6 7">
    <name type="scientific">Klebsormidium nitens</name>
    <name type="common">Green alga</name>
    <name type="synonym">Ulothrix nitens</name>
    <dbReference type="NCBI Taxonomy" id="105231"/>
    <lineage>
        <taxon>Eukaryota</taxon>
        <taxon>Viridiplantae</taxon>
        <taxon>Streptophyta</taxon>
        <taxon>Klebsormidiophyceae</taxon>
        <taxon>Klebsormidiales</taxon>
        <taxon>Klebsormidiaceae</taxon>
        <taxon>Klebsormidium</taxon>
    </lineage>
</organism>
<feature type="region of interest" description="Disordered" evidence="4">
    <location>
        <begin position="1072"/>
        <end position="1128"/>
    </location>
</feature>
<feature type="compositionally biased region" description="Low complexity" evidence="4">
    <location>
        <begin position="921"/>
        <end position="936"/>
    </location>
</feature>
<feature type="compositionally biased region" description="Basic and acidic residues" evidence="4">
    <location>
        <begin position="764"/>
        <end position="774"/>
    </location>
</feature>
<sequence>MDSPERRAPIKPNWDGIMSSPGSAAFMDLCDTLSPIRPVPTFHASTFNELNQIRSPASPNFPTRRLKEKRFANSSAAALLLAATTDEAPKTPGLLKREPLRQTFGRNLSRIGDPSTALFAGQSEEAPASAAASKQVLVVQEGGSVGDCESKLALKGATEDPVVAGARSLPAQQGQPNTRCPPPKTEHMEEATKPAEAKGEDLGAKPESSRTADDGQKASGSKRGRDEPQPDADNLAPQAAAPPAFLKSLKADSDLPATVVVQPPESKRGKASASDQDAKTVLAVPTPNPYNPCSTVIPGSQQAKESVMPPIASPVPPTKLTEAAAGPLDQEAEEKKAEGGATRSGAEQPSLGTQLHRELSFAVKQSGQVASASERALQAQEVASESKSQAILPAPAAMELTPPTPKLAAAVQDNPEVRPRQTRSRTMEKGEGSGSKQRAGGTGIVLGVLPKGKRSLSNRKKSRFVSGGEDSSAAEDAGGSSDDTERTVSADGAVADEGAQRLQTSVCGAVAGAGIFGEDEAGSSPSKVDGGAGIESQQGAAETALADTESVKEAGKALGSREDLDGPAKETGLVRQSAVAVLEPCQKAAEPESARHASPPRSTVLPQLKGVRSPRKGVRRGQETPPKAPANAAPPPGGAKQTEEDVAQLLVDLSEGRTPEKAKRRLIGEEATPTSGLGQKRIAVESAPAAAEKLEGGVAGSGRTTPIQVATAVKVEAISASVHVVSGPAVSCEPAATPRSVVFQDAKNGTSSSGALGGNTGRARRLDFDADAARRQSLTARQDPRLSLEAQGSWPGFSAVQNSPAQSQMYISVANASSTPGPRNGTPQSGQNPPETVKMVVKQEGGDNAWQPGQKRGATPEGEGERAAKRERVSFSDGVYQDAKDASDATAAALSAAMGALSACNTPATCQPTVGRPNPTPVQARPAQAPPVVARPSGGPVWKAGGNERSNLAVTPVAMHNAQPSSWPVATPPGAPSAFQHGNPSVTPGQAKQGYVTPPPRCAQPVVRPQGLASPLVTSAPGVTSAAAPFNPNVAIVPKPLPLPAPVRAAKPLNLARLGAGLSAGTVVRVTPGVGPVPPEHHTHLPGPQSAMPGPTGPPGKRASFPPTQRPQAFTSTRFPGYSHYTPSYQKALPRPAPQGYGAVSMPFGQAQGPPPGMSPAVVQRQKMEAAIERKPAQPDPLSELQLDLDLEMDLVVVHESPPQQPKKPAGTCKRCHCKKSRCLKLYCECFAANVYCTGCDCLDCQNRPEFEDIVMAKKEEIERKDPHAFAPKIVEGESPSPTKGETPASGKHKKGCHCKKSMCQKKYCECFQAGVACTDACRCENCANEFGTKDSHSHGPHCDHAGGGAVEAAGMRSPATPGFGHISIQRTFPGGGKMVAKKQSLDPHGDEISALDFPHHHPTKEKRPETPPKPEPATSAAPGTSVAPATSAGAATSAKGRGRKKDAAKGDLKTVRENRGGAAEQTSSGVFPSISSSPARWSLASPDPSPVSRSYPIPPSPPDRRGSDTTEFLHLPASPSPSFGSGPLLRTGTGVGGTPLSRAKVRSTPLGAVIWNPADMASDPADRRNSGQGVYSPQRTPGVSSSGGMLKLSNLSGTPTPNAVPNSALEKGGASGLQEGGGFDTGYTNPSALTCDESVDMDGQDPLAESFFMEPCDYGVEGDLYTYDPGQMDLPAYGEDVYGEAPKESVPVSPPPKTQRTGPSFVSLKNLSVGSGRQYNEDPDDPSAALLSPQDGKRRRLSAGGRVSGEAFVSADEATPIRISKTGSPTKVMAPAFDWGGSPGLGRMATPGKKSLNLSMLPSLPILPARLSGGEGSGLVAPENVSQE</sequence>
<feature type="region of interest" description="Disordered" evidence="4">
    <location>
        <begin position="585"/>
        <end position="681"/>
    </location>
</feature>
<feature type="region of interest" description="Disordered" evidence="4">
    <location>
        <begin position="743"/>
        <end position="885"/>
    </location>
</feature>
<feature type="compositionally biased region" description="Basic residues" evidence="4">
    <location>
        <begin position="451"/>
        <end position="463"/>
    </location>
</feature>
<feature type="compositionally biased region" description="Basic and acidic residues" evidence="4">
    <location>
        <begin position="1446"/>
        <end position="1460"/>
    </location>
</feature>
<feature type="region of interest" description="Disordered" evidence="4">
    <location>
        <begin position="516"/>
        <end position="571"/>
    </location>
</feature>
<feature type="compositionally biased region" description="Polar residues" evidence="4">
    <location>
        <begin position="799"/>
        <end position="834"/>
    </location>
</feature>
<feature type="region of interest" description="Disordered" evidence="4">
    <location>
        <begin position="364"/>
        <end position="499"/>
    </location>
</feature>
<name>A0A1Y1IHW6_KLENI</name>
<feature type="compositionally biased region" description="Polar residues" evidence="4">
    <location>
        <begin position="291"/>
        <end position="304"/>
    </location>
</feature>
<feature type="compositionally biased region" description="Low complexity" evidence="4">
    <location>
        <begin position="466"/>
        <end position="481"/>
    </location>
</feature>
<feature type="compositionally biased region" description="Low complexity" evidence="4">
    <location>
        <begin position="231"/>
        <end position="244"/>
    </location>
</feature>
<feature type="compositionally biased region" description="Polar residues" evidence="4">
    <location>
        <begin position="1106"/>
        <end position="1118"/>
    </location>
</feature>
<dbReference type="InterPro" id="IPR033467">
    <property type="entry name" value="Tesmin/TSO1-like_CXC"/>
</dbReference>
<feature type="compositionally biased region" description="Low complexity" evidence="4">
    <location>
        <begin position="1516"/>
        <end position="1530"/>
    </location>
</feature>
<evidence type="ECO:0000256" key="4">
    <source>
        <dbReference type="SAM" id="MobiDB-lite"/>
    </source>
</evidence>
<protein>
    <submittedName>
        <fullName evidence="6">Tesmin/TSO1-like CXC domain containing protein</fullName>
    </submittedName>
</protein>
<evidence type="ECO:0000256" key="2">
    <source>
        <dbReference type="ARBA" id="ARBA00007267"/>
    </source>
</evidence>
<feature type="compositionally biased region" description="Polar residues" evidence="4">
    <location>
        <begin position="980"/>
        <end position="990"/>
    </location>
</feature>
<feature type="compositionally biased region" description="Pro residues" evidence="4">
    <location>
        <begin position="626"/>
        <end position="637"/>
    </location>
</feature>
<dbReference type="PROSITE" id="PS51634">
    <property type="entry name" value="CRC"/>
    <property type="match status" value="1"/>
</dbReference>
<evidence type="ECO:0000313" key="6">
    <source>
        <dbReference type="EMBL" id="GAQ90475.1"/>
    </source>
</evidence>
<gene>
    <name evidence="6" type="ORF">KFL_006440020</name>
</gene>
<feature type="region of interest" description="Disordered" evidence="4">
    <location>
        <begin position="1557"/>
        <end position="1630"/>
    </location>
</feature>
<feature type="compositionally biased region" description="Low complexity" evidence="4">
    <location>
        <begin position="1468"/>
        <end position="1478"/>
    </location>
</feature>
<dbReference type="GO" id="GO:0003700">
    <property type="term" value="F:DNA-binding transcription factor activity"/>
    <property type="evidence" value="ECO:0007669"/>
    <property type="project" value="InterPro"/>
</dbReference>
<dbReference type="SMART" id="SM01114">
    <property type="entry name" value="CXC"/>
    <property type="match status" value="2"/>
</dbReference>
<feature type="region of interest" description="Disordered" evidence="4">
    <location>
        <begin position="963"/>
        <end position="1007"/>
    </location>
</feature>
<dbReference type="STRING" id="105231.A0A1Y1IHW6"/>
<feature type="compositionally biased region" description="Polar residues" evidence="4">
    <location>
        <begin position="1699"/>
        <end position="1719"/>
    </location>
</feature>
<keyword evidence="7" id="KW-1185">Reference proteome</keyword>
<comment type="subcellular location">
    <subcellularLocation>
        <location evidence="1">Nucleus</location>
    </subcellularLocation>
</comment>
<feature type="region of interest" description="Disordered" evidence="4">
    <location>
        <begin position="1370"/>
        <end position="1544"/>
    </location>
</feature>
<dbReference type="OrthoDB" id="6283463at2759"/>
<proteinExistence type="inferred from homology"/>
<dbReference type="Pfam" id="PF03638">
    <property type="entry name" value="TCR"/>
    <property type="match status" value="2"/>
</dbReference>
<reference evidence="6 7" key="1">
    <citation type="journal article" date="2014" name="Nat. Commun.">
        <title>Klebsormidium flaccidum genome reveals primary factors for plant terrestrial adaptation.</title>
        <authorList>
            <person name="Hori K."/>
            <person name="Maruyama F."/>
            <person name="Fujisawa T."/>
            <person name="Togashi T."/>
            <person name="Yamamoto N."/>
            <person name="Seo M."/>
            <person name="Sato S."/>
            <person name="Yamada T."/>
            <person name="Mori H."/>
            <person name="Tajima N."/>
            <person name="Moriyama T."/>
            <person name="Ikeuchi M."/>
            <person name="Watanabe M."/>
            <person name="Wada H."/>
            <person name="Kobayashi K."/>
            <person name="Saito M."/>
            <person name="Masuda T."/>
            <person name="Sasaki-Sekimoto Y."/>
            <person name="Mashiguchi K."/>
            <person name="Awai K."/>
            <person name="Shimojima M."/>
            <person name="Masuda S."/>
            <person name="Iwai M."/>
            <person name="Nobusawa T."/>
            <person name="Narise T."/>
            <person name="Kondo S."/>
            <person name="Saito H."/>
            <person name="Sato R."/>
            <person name="Murakawa M."/>
            <person name="Ihara Y."/>
            <person name="Oshima-Yamada Y."/>
            <person name="Ohtaka K."/>
            <person name="Satoh M."/>
            <person name="Sonobe K."/>
            <person name="Ishii M."/>
            <person name="Ohtani R."/>
            <person name="Kanamori-Sato M."/>
            <person name="Honoki R."/>
            <person name="Miyazaki D."/>
            <person name="Mochizuki H."/>
            <person name="Umetsu J."/>
            <person name="Higashi K."/>
            <person name="Shibata D."/>
            <person name="Kamiya Y."/>
            <person name="Sato N."/>
            <person name="Nakamura Y."/>
            <person name="Tabata S."/>
            <person name="Ida S."/>
            <person name="Kurokawa K."/>
            <person name="Ohta H."/>
        </authorList>
    </citation>
    <scope>NUCLEOTIDE SEQUENCE [LARGE SCALE GENOMIC DNA]</scope>
    <source>
        <strain evidence="6 7">NIES-2285</strain>
    </source>
</reference>
<feature type="region of interest" description="Disordered" evidence="4">
    <location>
        <begin position="1685"/>
        <end position="1746"/>
    </location>
</feature>